<dbReference type="PANTHER" id="PTHR10587">
    <property type="entry name" value="GLYCOSYL TRANSFERASE-RELATED"/>
    <property type="match status" value="1"/>
</dbReference>
<evidence type="ECO:0000313" key="6">
    <source>
        <dbReference type="EMBL" id="AMW35304.1"/>
    </source>
</evidence>
<evidence type="ECO:0000256" key="4">
    <source>
        <dbReference type="ARBA" id="ARBA00032976"/>
    </source>
</evidence>
<dbReference type="PANTHER" id="PTHR10587:SF137">
    <property type="entry name" value="4-DEOXY-4-FORMAMIDO-L-ARABINOSE-PHOSPHOUNDECAPRENOL DEFORMYLASE ARND-RELATED"/>
    <property type="match status" value="1"/>
</dbReference>
<dbReference type="AlphaFoldDB" id="A0A143DEZ6"/>
<evidence type="ECO:0000313" key="7">
    <source>
        <dbReference type="Proteomes" id="UP000076066"/>
    </source>
</evidence>
<proteinExistence type="inferred from homology"/>
<dbReference type="STRING" id="1549855.AY555_09095"/>
<dbReference type="GO" id="GO:0005975">
    <property type="term" value="P:carbohydrate metabolic process"/>
    <property type="evidence" value="ECO:0007669"/>
    <property type="project" value="InterPro"/>
</dbReference>
<dbReference type="Proteomes" id="UP000076066">
    <property type="component" value="Chromosome"/>
</dbReference>
<protein>
    <recommendedName>
        <fullName evidence="3">Chitooligosaccharide deacetylase</fullName>
    </recommendedName>
    <alternativeName>
        <fullName evidence="4">Nodulation protein B</fullName>
    </alternativeName>
</protein>
<keyword evidence="7" id="KW-1185">Reference proteome</keyword>
<comment type="similarity">
    <text evidence="2">Belongs to the polysaccharide deacetylase family.</text>
</comment>
<sequence length="202" mass="22630">MKLLSEYNAGATFFLSGCRTVQYPDLVADIVRAGHPVYAHGWDHIRLDYAGPERLKADLLRGEELLARFRPTPDPYLVRLPYAGGYRNPKVHHAIRAFWPSAQIAHWSLHVDDPGLARLCKTPDEVRLEGQKRIDAALDTGSLEGAVMLLHDMAFDIDSSVRAETSLILTEQFLKGLAKRGLRACPMDICLTPSILNRFLLL</sequence>
<evidence type="ECO:0000256" key="3">
    <source>
        <dbReference type="ARBA" id="ARBA00020071"/>
    </source>
</evidence>
<dbReference type="KEGG" id="hjo:AY555_09095"/>
<evidence type="ECO:0000256" key="2">
    <source>
        <dbReference type="ARBA" id="ARBA00010973"/>
    </source>
</evidence>
<dbReference type="InterPro" id="IPR050248">
    <property type="entry name" value="Polysacc_deacetylase_ArnD"/>
</dbReference>
<gene>
    <name evidence="6" type="ORF">AY555_09095</name>
</gene>
<dbReference type="PROSITE" id="PS51677">
    <property type="entry name" value="NODB"/>
    <property type="match status" value="1"/>
</dbReference>
<dbReference type="GO" id="GO:0016810">
    <property type="term" value="F:hydrolase activity, acting on carbon-nitrogen (but not peptide) bonds"/>
    <property type="evidence" value="ECO:0007669"/>
    <property type="project" value="InterPro"/>
</dbReference>
<dbReference type="InterPro" id="IPR011330">
    <property type="entry name" value="Glyco_hydro/deAcase_b/a-brl"/>
</dbReference>
<dbReference type="SUPFAM" id="SSF88713">
    <property type="entry name" value="Glycoside hydrolase/deacetylase"/>
    <property type="match status" value="1"/>
</dbReference>
<accession>A0A143DEZ6</accession>
<reference evidence="6 7" key="1">
    <citation type="submission" date="2016-02" db="EMBL/GenBank/DDBJ databases">
        <title>Complete Genome of H5569, the type strain of the newly described species Haematospirillium jordaniae.</title>
        <authorList>
            <person name="Nicholson A.C."/>
            <person name="Humrighouse B.W."/>
            <person name="Loparov V."/>
            <person name="McQuiston J.R."/>
        </authorList>
    </citation>
    <scope>NUCLEOTIDE SEQUENCE [LARGE SCALE GENOMIC DNA]</scope>
    <source>
        <strain evidence="6 7">H5569</strain>
    </source>
</reference>
<feature type="domain" description="NodB homology" evidence="5">
    <location>
        <begin position="1"/>
        <end position="185"/>
    </location>
</feature>
<comment type="function">
    <text evidence="1">Is involved in generating a small heat-stable compound (Nod), an acylated oligomer of N-acetylglucosamine, that stimulates mitosis in various plant protoplasts.</text>
</comment>
<evidence type="ECO:0000256" key="1">
    <source>
        <dbReference type="ARBA" id="ARBA00003236"/>
    </source>
</evidence>
<dbReference type="InterPro" id="IPR002509">
    <property type="entry name" value="NODB_dom"/>
</dbReference>
<evidence type="ECO:0000259" key="5">
    <source>
        <dbReference type="PROSITE" id="PS51677"/>
    </source>
</evidence>
<dbReference type="Gene3D" id="3.20.20.370">
    <property type="entry name" value="Glycoside hydrolase/deacetylase"/>
    <property type="match status" value="1"/>
</dbReference>
<name>A0A143DEZ6_9PROT</name>
<dbReference type="EMBL" id="CP014525">
    <property type="protein sequence ID" value="AMW35304.1"/>
    <property type="molecule type" value="Genomic_DNA"/>
</dbReference>
<dbReference type="CDD" id="cd10917">
    <property type="entry name" value="CE4_NodB_like_6s_7s"/>
    <property type="match status" value="1"/>
</dbReference>
<organism evidence="6 7">
    <name type="scientific">Haematospirillum jordaniae</name>
    <dbReference type="NCBI Taxonomy" id="1549855"/>
    <lineage>
        <taxon>Bacteria</taxon>
        <taxon>Pseudomonadati</taxon>
        <taxon>Pseudomonadota</taxon>
        <taxon>Alphaproteobacteria</taxon>
        <taxon>Rhodospirillales</taxon>
        <taxon>Novispirillaceae</taxon>
        <taxon>Haematospirillum</taxon>
    </lineage>
</organism>
<dbReference type="PROSITE" id="PS51257">
    <property type="entry name" value="PROKAR_LIPOPROTEIN"/>
    <property type="match status" value="1"/>
</dbReference>
<dbReference type="Pfam" id="PF01522">
    <property type="entry name" value="Polysacc_deac_1"/>
    <property type="match status" value="1"/>
</dbReference>